<dbReference type="SUPFAM" id="SSF56973">
    <property type="entry name" value="Aerolisin/ETX pore-forming domain"/>
    <property type="match status" value="1"/>
</dbReference>
<proteinExistence type="predicted"/>
<dbReference type="Proteomes" id="UP000694569">
    <property type="component" value="Unplaced"/>
</dbReference>
<dbReference type="Gene3D" id="2.115.10.10">
    <property type="entry name" value="Tachylectin 2"/>
    <property type="match status" value="1"/>
</dbReference>
<protein>
    <recommendedName>
        <fullName evidence="1">Tachylectin 2 domain-containing protein</fullName>
    </recommendedName>
</protein>
<name>A0A8C5PIG0_9ANUR</name>
<dbReference type="Gene3D" id="2.170.15.10">
    <property type="entry name" value="Proaerolysin, chain A, domain 3"/>
    <property type="match status" value="1"/>
</dbReference>
<organism evidence="2 3">
    <name type="scientific">Leptobrachium leishanense</name>
    <name type="common">Leishan spiny toad</name>
    <dbReference type="NCBI Taxonomy" id="445787"/>
    <lineage>
        <taxon>Eukaryota</taxon>
        <taxon>Metazoa</taxon>
        <taxon>Chordata</taxon>
        <taxon>Craniata</taxon>
        <taxon>Vertebrata</taxon>
        <taxon>Euteleostomi</taxon>
        <taxon>Amphibia</taxon>
        <taxon>Batrachia</taxon>
        <taxon>Anura</taxon>
        <taxon>Pelobatoidea</taxon>
        <taxon>Megophryidae</taxon>
        <taxon>Leptobrachium</taxon>
    </lineage>
</organism>
<reference evidence="2" key="2">
    <citation type="submission" date="2025-09" db="UniProtKB">
        <authorList>
            <consortium name="Ensembl"/>
        </authorList>
    </citation>
    <scope>IDENTIFICATION</scope>
</reference>
<dbReference type="Pfam" id="PF14517">
    <property type="entry name" value="Tachylectin"/>
    <property type="match status" value="1"/>
</dbReference>
<dbReference type="OrthoDB" id="1925699at2759"/>
<keyword evidence="3" id="KW-1185">Reference proteome</keyword>
<accession>A0A8C5PIG0</accession>
<evidence type="ECO:0000313" key="2">
    <source>
        <dbReference type="Ensembl" id="ENSLLEP00000023212.1"/>
    </source>
</evidence>
<evidence type="ECO:0000313" key="3">
    <source>
        <dbReference type="Proteomes" id="UP000694569"/>
    </source>
</evidence>
<dbReference type="SUPFAM" id="SSF50934">
    <property type="entry name" value="Tachylectin-2"/>
    <property type="match status" value="2"/>
</dbReference>
<reference evidence="2" key="1">
    <citation type="submission" date="2025-08" db="UniProtKB">
        <authorList>
            <consortium name="Ensembl"/>
        </authorList>
    </citation>
    <scope>IDENTIFICATION</scope>
</reference>
<dbReference type="AlphaFoldDB" id="A0A8C5PIG0"/>
<dbReference type="Ensembl" id="ENSLLET00000024089.1">
    <property type="protein sequence ID" value="ENSLLEP00000023212.1"/>
    <property type="gene ID" value="ENSLLEG00000014706.1"/>
</dbReference>
<dbReference type="InterPro" id="IPR036813">
    <property type="entry name" value="Tachylectin2_sf"/>
</dbReference>
<dbReference type="InterPro" id="IPR023294">
    <property type="entry name" value="Tachylectin2"/>
</dbReference>
<feature type="domain" description="Tachylectin 2" evidence="1">
    <location>
        <begin position="48"/>
        <end position="266"/>
    </location>
</feature>
<evidence type="ECO:0000259" key="1">
    <source>
        <dbReference type="Pfam" id="PF14517"/>
    </source>
</evidence>
<dbReference type="GeneTree" id="ENSGT00620000089136"/>
<sequence length="445" mass="49743">MCWICPERSGNNLPVTGFLNRRFFFVLLSSVTMSAPHTLLFAVEDYIARAGLPPKDAQDSFDAQSTIVGNLLFVSKIVFNPDGELFAVRGEELYRGPMPSNLSLDWFSSAKRVGKTDWDKFKFLLFDPQGNLYAVTKKGELYEGPAPSNEGVPWIYGEATKVGTSGWNRYDSLFFDSKGNLYGVTDDKLVMRSLTTNSADWWPYSNTTIGKGGWRGLSHFMAIGPDDALWCVDSQNGNLYKGPIPTKEDTNYLDTAVKLGWGYNAYRLMSFTVDKIMGSVMSCEFLPESGKIVSLIPELVQTQTYVNPSSSPVTHMFTFTKTLLETSTFSQDHGFTVPSGVEMTFTAVVPFIVGPEEMLTLDRSALRTWHFTKENHIPVTFSSTTEVEVPAGIARCMIAAVNKGEIDVKYRMVIRTMFDYETTLSGTWKGVNHYNLMLSQADYIP</sequence>